<dbReference type="OrthoDB" id="18749at2"/>
<evidence type="ECO:0000256" key="9">
    <source>
        <dbReference type="SAM" id="Phobius"/>
    </source>
</evidence>
<dbReference type="Pfam" id="PF03222">
    <property type="entry name" value="Trp_Tyr_perm"/>
    <property type="match status" value="1"/>
</dbReference>
<evidence type="ECO:0000256" key="8">
    <source>
        <dbReference type="ARBA" id="ARBA00023136"/>
    </source>
</evidence>
<feature type="transmembrane region" description="Helical" evidence="9">
    <location>
        <begin position="86"/>
        <end position="111"/>
    </location>
</feature>
<feature type="transmembrane region" description="Helical" evidence="9">
    <location>
        <begin position="149"/>
        <end position="166"/>
    </location>
</feature>
<keyword evidence="8 9" id="KW-0472">Membrane</keyword>
<feature type="transmembrane region" description="Helical" evidence="9">
    <location>
        <begin position="278"/>
        <end position="305"/>
    </location>
</feature>
<dbReference type="InterPro" id="IPR018227">
    <property type="entry name" value="Amino_acid_transport_2"/>
</dbReference>
<evidence type="ECO:0000313" key="10">
    <source>
        <dbReference type="EMBL" id="KRG22388.1"/>
    </source>
</evidence>
<keyword evidence="2" id="KW-0813">Transport</keyword>
<dbReference type="AlphaFoldDB" id="A0A0Q9YZD0"/>
<dbReference type="STRING" id="295108.HT99x_00810"/>
<dbReference type="PANTHER" id="PTHR46997">
    <property type="entry name" value="LOW AFFINITY TRYPTOPHAN PERMEASE-RELATED"/>
    <property type="match status" value="1"/>
</dbReference>
<evidence type="ECO:0000256" key="7">
    <source>
        <dbReference type="ARBA" id="ARBA00022989"/>
    </source>
</evidence>
<gene>
    <name evidence="10" type="primary">tyrP_1</name>
    <name evidence="10" type="ORF">HT99x_00810</name>
    <name evidence="11" type="ORF">HT99x_013295</name>
</gene>
<keyword evidence="6" id="KW-0029">Amino-acid transport</keyword>
<dbReference type="PANTHER" id="PTHR46997:SF2">
    <property type="entry name" value="TYROSINE-SPECIFIC TRANSPORT SYSTEM"/>
    <property type="match status" value="1"/>
</dbReference>
<evidence type="ECO:0000313" key="11">
    <source>
        <dbReference type="EMBL" id="MCS5712411.1"/>
    </source>
</evidence>
<accession>A0A0Q9YZD0</accession>
<dbReference type="PRINTS" id="PR00166">
    <property type="entry name" value="AROAAPRMEASE"/>
</dbReference>
<reference evidence="10" key="1">
    <citation type="submission" date="2015-09" db="EMBL/GenBank/DDBJ databases">
        <title>Draft Genome Sequences of Two Novel Amoeba-resistant Intranuclear Bacteria, Candidatus Berkiella cookevillensis and Candidatus Berkiella aquae.</title>
        <authorList>
            <person name="Mehari Y.T."/>
            <person name="Arivett B.A."/>
            <person name="Farone A.L."/>
            <person name="Gunderson J.H."/>
            <person name="Farone M.B."/>
        </authorList>
    </citation>
    <scope>NUCLEOTIDE SEQUENCE [LARGE SCALE GENOMIC DNA]</scope>
    <source>
        <strain evidence="10">HT99</strain>
    </source>
</reference>
<reference evidence="11" key="3">
    <citation type="submission" date="2021-06" db="EMBL/GenBank/DDBJ databases">
        <title>Genomic Description and Analysis of Intracellular Bacteria, Candidatus Berkiella cookevillensis and Candidatus Berkiella aquae.</title>
        <authorList>
            <person name="Kidane D.T."/>
            <person name="Mehari Y.T."/>
            <person name="Rice F.C."/>
            <person name="Arivett B.A."/>
            <person name="Farone A.L."/>
            <person name="Berk S.G."/>
            <person name="Farone M.B."/>
        </authorList>
    </citation>
    <scope>NUCLEOTIDE SEQUENCE</scope>
    <source>
        <strain evidence="11">HT99</strain>
    </source>
</reference>
<feature type="transmembrane region" description="Helical" evidence="9">
    <location>
        <begin position="9"/>
        <end position="30"/>
    </location>
</feature>
<dbReference type="Proteomes" id="UP000051497">
    <property type="component" value="Unassembled WGS sequence"/>
</dbReference>
<keyword evidence="5 9" id="KW-0812">Transmembrane</keyword>
<keyword evidence="12" id="KW-1185">Reference proteome</keyword>
<evidence type="ECO:0000256" key="1">
    <source>
        <dbReference type="ARBA" id="ARBA00004429"/>
    </source>
</evidence>
<dbReference type="Gene3D" id="1.20.1740.10">
    <property type="entry name" value="Amino acid/polyamine transporter I"/>
    <property type="match status" value="1"/>
</dbReference>
<dbReference type="EMBL" id="LKAJ01000002">
    <property type="protein sequence ID" value="KRG22388.1"/>
    <property type="molecule type" value="Genomic_DNA"/>
</dbReference>
<reference evidence="11" key="2">
    <citation type="journal article" date="2016" name="Genome Announc.">
        <title>Draft Genome Sequences of Two Novel Amoeba-Resistant Intranuclear Bacteria, 'Candidatus Berkiella cookevillensis' and 'Candidatus Berkiella aquae'.</title>
        <authorList>
            <person name="Mehari Y.T."/>
            <person name="Arivett B.A."/>
            <person name="Farone A.L."/>
            <person name="Gunderson J.H."/>
            <person name="Farone M.B."/>
        </authorList>
    </citation>
    <scope>NUCLEOTIDE SEQUENCE</scope>
    <source>
        <strain evidence="11">HT99</strain>
    </source>
</reference>
<keyword evidence="7 9" id="KW-1133">Transmembrane helix</keyword>
<feature type="transmembrane region" description="Helical" evidence="9">
    <location>
        <begin position="42"/>
        <end position="65"/>
    </location>
</feature>
<feature type="transmembrane region" description="Helical" evidence="9">
    <location>
        <begin position="220"/>
        <end position="241"/>
    </location>
</feature>
<sequence>MTGSSFNKVFGGAMLVAGTCIGAGMLGLPISTAASGFYPSTIAFLVCWVMMTLSALLMLEVSLWYPEETNLITMAKSTLGKAGESIAWICYVLFLYALMAAYTSGAAGLIGEGLTKIGLNAKWGIWIIVSLFGLVVYLGAKWVDGVNRIFMLFLVFAYFALVYHVVPQVSPSLLKEGHPKFLFSTAPLLVTSFGFHLLIPSLKNYMHGDIKGLRRAIIGGSLLPLVVYLLWELLILGVVPVSGDKGLVAMMQAEKNSGRQAVVELTQLLSQILNNHRINLLVGSFAISAILTSFIGVALGLFDFFADGFHIKKTWRGRLVLAILTFMPPVLIAIYCPQFLLALHYAGMFAAVLLIIYPVLMVWSGRYRLKIASSYQVMGGKPLLILVLLFGLGVIVLEGLDHLKWLPEPFVQERLFD</sequence>
<dbReference type="InterPro" id="IPR013059">
    <property type="entry name" value="Trp_tyr_transpt"/>
</dbReference>
<dbReference type="RefSeq" id="WP_075065439.1">
    <property type="nucleotide sequence ID" value="NZ_LKAJ02000001.1"/>
</dbReference>
<name>A0A0Q9YZD0_9GAMM</name>
<comment type="caution">
    <text evidence="10">The sequence shown here is derived from an EMBL/GenBank/DDBJ whole genome shotgun (WGS) entry which is preliminary data.</text>
</comment>
<dbReference type="GO" id="GO:0003333">
    <property type="term" value="P:amino acid transmembrane transport"/>
    <property type="evidence" value="ECO:0007669"/>
    <property type="project" value="InterPro"/>
</dbReference>
<evidence type="ECO:0000256" key="4">
    <source>
        <dbReference type="ARBA" id="ARBA00022519"/>
    </source>
</evidence>
<feature type="transmembrane region" description="Helical" evidence="9">
    <location>
        <begin position="317"/>
        <end position="335"/>
    </location>
</feature>
<dbReference type="GO" id="GO:0015173">
    <property type="term" value="F:aromatic amino acid transmembrane transporter activity"/>
    <property type="evidence" value="ECO:0007669"/>
    <property type="project" value="InterPro"/>
</dbReference>
<feature type="transmembrane region" description="Helical" evidence="9">
    <location>
        <begin position="181"/>
        <end position="199"/>
    </location>
</feature>
<evidence type="ECO:0000256" key="3">
    <source>
        <dbReference type="ARBA" id="ARBA00022475"/>
    </source>
</evidence>
<evidence type="ECO:0000313" key="12">
    <source>
        <dbReference type="Proteomes" id="UP000051497"/>
    </source>
</evidence>
<feature type="transmembrane region" description="Helical" evidence="9">
    <location>
        <begin position="383"/>
        <end position="400"/>
    </location>
</feature>
<comment type="subcellular location">
    <subcellularLocation>
        <location evidence="1">Cell inner membrane</location>
        <topology evidence="1">Multi-pass membrane protein</topology>
    </subcellularLocation>
</comment>
<organism evidence="10">
    <name type="scientific">Candidatus Berkiella aquae</name>
    <dbReference type="NCBI Taxonomy" id="295108"/>
    <lineage>
        <taxon>Bacteria</taxon>
        <taxon>Pseudomonadati</taxon>
        <taxon>Pseudomonadota</taxon>
        <taxon>Gammaproteobacteria</taxon>
        <taxon>Candidatus Berkiellales</taxon>
        <taxon>Candidatus Berkiellaceae</taxon>
        <taxon>Candidatus Berkiella</taxon>
    </lineage>
</organism>
<protein>
    <submittedName>
        <fullName evidence="11">Tryptophan/tyrosine permease</fullName>
    </submittedName>
    <submittedName>
        <fullName evidence="10">Tyrosine-specific transport protein</fullName>
    </submittedName>
</protein>
<dbReference type="GO" id="GO:0005886">
    <property type="term" value="C:plasma membrane"/>
    <property type="evidence" value="ECO:0007669"/>
    <property type="project" value="UniProtKB-SubCell"/>
</dbReference>
<dbReference type="EMBL" id="LKAJ02000001">
    <property type="protein sequence ID" value="MCS5712411.1"/>
    <property type="molecule type" value="Genomic_DNA"/>
</dbReference>
<keyword evidence="4" id="KW-0997">Cell inner membrane</keyword>
<keyword evidence="3" id="KW-1003">Cell membrane</keyword>
<feature type="transmembrane region" description="Helical" evidence="9">
    <location>
        <begin position="341"/>
        <end position="363"/>
    </location>
</feature>
<evidence type="ECO:0000256" key="5">
    <source>
        <dbReference type="ARBA" id="ARBA00022692"/>
    </source>
</evidence>
<feature type="transmembrane region" description="Helical" evidence="9">
    <location>
        <begin position="123"/>
        <end position="140"/>
    </location>
</feature>
<proteinExistence type="predicted"/>
<evidence type="ECO:0000256" key="6">
    <source>
        <dbReference type="ARBA" id="ARBA00022970"/>
    </source>
</evidence>
<evidence type="ECO:0000256" key="2">
    <source>
        <dbReference type="ARBA" id="ARBA00022448"/>
    </source>
</evidence>